<accession>A0A1E3IAI7</accession>
<dbReference type="Proteomes" id="UP000094819">
    <property type="component" value="Unassembled WGS sequence"/>
</dbReference>
<dbReference type="RefSeq" id="XP_019028499.1">
    <property type="nucleotide sequence ID" value="XM_019179553.1"/>
</dbReference>
<dbReference type="EMBL" id="AWGH01000036">
    <property type="protein sequence ID" value="ODN85478.1"/>
    <property type="molecule type" value="Genomic_DNA"/>
</dbReference>
<protein>
    <submittedName>
        <fullName evidence="1">Uncharacterized protein</fullName>
    </submittedName>
</protein>
<evidence type="ECO:0000313" key="2">
    <source>
        <dbReference type="Proteomes" id="UP000094819"/>
    </source>
</evidence>
<dbReference type="GeneID" id="30196772"/>
<comment type="caution">
    <text evidence="1">The sequence shown here is derived from an EMBL/GenBank/DDBJ whole genome shotgun (WGS) entry which is preliminary data.</text>
</comment>
<proteinExistence type="predicted"/>
<gene>
    <name evidence="1" type="ORF">L198_07561</name>
</gene>
<reference evidence="1 2" key="1">
    <citation type="submission" date="2016-06" db="EMBL/GenBank/DDBJ databases">
        <title>Evolution of pathogenesis and genome organization in the Tremellales.</title>
        <authorList>
            <person name="Cuomo C."/>
            <person name="Litvintseva A."/>
            <person name="Heitman J."/>
            <person name="Chen Y."/>
            <person name="Sun S."/>
            <person name="Springer D."/>
            <person name="Dromer F."/>
            <person name="Young S."/>
            <person name="Zeng Q."/>
            <person name="Chapman S."/>
            <person name="Gujja S."/>
            <person name="Saif S."/>
            <person name="Birren B."/>
        </authorList>
    </citation>
    <scope>NUCLEOTIDE SEQUENCE [LARGE SCALE GENOMIC DNA]</scope>
    <source>
        <strain evidence="1 2">CBS 7118</strain>
    </source>
</reference>
<name>A0A1E3IAI7_9TREE</name>
<dbReference type="AlphaFoldDB" id="A0A1E3IAI7"/>
<keyword evidence="2" id="KW-1185">Reference proteome</keyword>
<evidence type="ECO:0000313" key="1">
    <source>
        <dbReference type="EMBL" id="ODN85478.1"/>
    </source>
</evidence>
<sequence>MTRTSRFRKLLQETRPVAPTLVGSPRRRWAERKEVARKRTSWLNLARTAYRLSNSSGGVCGHIKDLSTKGNIAPFFFLANSDERAQPQTTDRQGIPKETILIANDYERYLFERMTELEPKIPDGTFEDDRARPKVDGDVQKRARALLAAMHEDILRYISGGVNIRKRLDFDVMSVTRKSPRTTSDVLGGFECLV</sequence>
<organism evidence="1 2">
    <name type="scientific">Cryptococcus wingfieldii CBS 7118</name>
    <dbReference type="NCBI Taxonomy" id="1295528"/>
    <lineage>
        <taxon>Eukaryota</taxon>
        <taxon>Fungi</taxon>
        <taxon>Dikarya</taxon>
        <taxon>Basidiomycota</taxon>
        <taxon>Agaricomycotina</taxon>
        <taxon>Tremellomycetes</taxon>
        <taxon>Tremellales</taxon>
        <taxon>Cryptococcaceae</taxon>
        <taxon>Cryptococcus</taxon>
    </lineage>
</organism>